<organism evidence="3 4">
    <name type="scientific">Streptomyces lonegramiae</name>
    <dbReference type="NCBI Taxonomy" id="3075524"/>
    <lineage>
        <taxon>Bacteria</taxon>
        <taxon>Bacillati</taxon>
        <taxon>Actinomycetota</taxon>
        <taxon>Actinomycetes</taxon>
        <taxon>Kitasatosporales</taxon>
        <taxon>Streptomycetaceae</taxon>
        <taxon>Streptomyces</taxon>
    </lineage>
</organism>
<comment type="caution">
    <text evidence="3">The sequence shown here is derived from an EMBL/GenBank/DDBJ whole genome shotgun (WGS) entry which is preliminary data.</text>
</comment>
<evidence type="ECO:0000313" key="3">
    <source>
        <dbReference type="EMBL" id="MDT0541461.1"/>
    </source>
</evidence>
<evidence type="ECO:0000256" key="2">
    <source>
        <dbReference type="SAM" id="Phobius"/>
    </source>
</evidence>
<keyword evidence="2" id="KW-0472">Membrane</keyword>
<feature type="region of interest" description="Disordered" evidence="1">
    <location>
        <begin position="1"/>
        <end position="75"/>
    </location>
</feature>
<evidence type="ECO:0000256" key="1">
    <source>
        <dbReference type="SAM" id="MobiDB-lite"/>
    </source>
</evidence>
<feature type="compositionally biased region" description="Basic and acidic residues" evidence="1">
    <location>
        <begin position="59"/>
        <end position="73"/>
    </location>
</feature>
<name>A0ABU2X6C4_9ACTN</name>
<dbReference type="Proteomes" id="UP001180754">
    <property type="component" value="Unassembled WGS sequence"/>
</dbReference>
<accession>A0ABU2X6C4</accession>
<dbReference type="EMBL" id="JAVRFD010000001">
    <property type="protein sequence ID" value="MDT0541461.1"/>
    <property type="molecule type" value="Genomic_DNA"/>
</dbReference>
<keyword evidence="4" id="KW-1185">Reference proteome</keyword>
<dbReference type="RefSeq" id="WP_311721728.1">
    <property type="nucleotide sequence ID" value="NZ_JAVRFD010000001.1"/>
</dbReference>
<reference evidence="3" key="1">
    <citation type="submission" date="2024-05" db="EMBL/GenBank/DDBJ databases">
        <title>30 novel species of actinomycetes from the DSMZ collection.</title>
        <authorList>
            <person name="Nouioui I."/>
        </authorList>
    </citation>
    <scope>NUCLEOTIDE SEQUENCE</scope>
    <source>
        <strain evidence="3">DSM 41529</strain>
    </source>
</reference>
<keyword evidence="2" id="KW-1133">Transmembrane helix</keyword>
<evidence type="ECO:0000313" key="4">
    <source>
        <dbReference type="Proteomes" id="UP001180754"/>
    </source>
</evidence>
<evidence type="ECO:0008006" key="5">
    <source>
        <dbReference type="Google" id="ProtNLM"/>
    </source>
</evidence>
<proteinExistence type="predicted"/>
<keyword evidence="2" id="KW-0812">Transmembrane</keyword>
<sequence length="425" mass="45123">MREDLPGPQRADTDDDEGLSGYLEDDPRRPGTLFQAGTKDVALAPAPSHSVRGRRRARRCPESSNHHKPERMMRRTHGSARVLFSAALMASLVGAVAPTAAAAEPRACAWTPAILPLPAGALTGDVAAADGSGGYAGTISYGADSAQGGRAVLWKNGEFTDYGNLDDPEYQNWVNVAGVNDAGTVVGAAYREADGLPGAVRSRNGKLERLPELPDAYASTAEGVNDHGDIVGAVGTADGDALYWHPVIWPADKPGTVVELTGSPDTEAIATGIDQDGTVLVEADFDGDRVPYLWKNGEARQLPLPDGAYDVITRGISNGRVIGQVSYDSGDDGRSVLWDRDGQPRVVERGEDVRGINRDGQIVGRTDDPSWHEFGVWQLTTPGSTLSYAPDRGLELTVSSDDGTIAGQSWKIPGGRDEPTVWTCR</sequence>
<protein>
    <recommendedName>
        <fullName evidence="5">Extracellular repeat, HAF family</fullName>
    </recommendedName>
</protein>
<gene>
    <name evidence="3" type="ORF">RND15_01855</name>
</gene>
<feature type="transmembrane region" description="Helical" evidence="2">
    <location>
        <begin position="82"/>
        <end position="103"/>
    </location>
</feature>